<comment type="caution">
    <text evidence="9">The sequence shown here is derived from an EMBL/GenBank/DDBJ whole genome shotgun (WGS) entry which is preliminary data.</text>
</comment>
<keyword evidence="6" id="KW-0411">Iron-sulfur</keyword>
<evidence type="ECO:0000256" key="5">
    <source>
        <dbReference type="ARBA" id="ARBA00023004"/>
    </source>
</evidence>
<keyword evidence="10" id="KW-1185">Reference proteome</keyword>
<dbReference type="PANTHER" id="PTHR33693">
    <property type="entry name" value="TYPE-5 URACIL-DNA GLYCOSYLASE"/>
    <property type="match status" value="1"/>
</dbReference>
<evidence type="ECO:0000256" key="2">
    <source>
        <dbReference type="ARBA" id="ARBA00022723"/>
    </source>
</evidence>
<evidence type="ECO:0000313" key="10">
    <source>
        <dbReference type="Proteomes" id="UP000248066"/>
    </source>
</evidence>
<dbReference type="Proteomes" id="UP000248066">
    <property type="component" value="Unassembled WGS sequence"/>
</dbReference>
<proteinExistence type="predicted"/>
<dbReference type="SUPFAM" id="SSF52141">
    <property type="entry name" value="Uracil-DNA glycosylase-like"/>
    <property type="match status" value="1"/>
</dbReference>
<dbReference type="GO" id="GO:0097506">
    <property type="term" value="F:deaminated base DNA N-glycosylase activity"/>
    <property type="evidence" value="ECO:0007669"/>
    <property type="project" value="UniProtKB-ARBA"/>
</dbReference>
<evidence type="ECO:0000256" key="7">
    <source>
        <dbReference type="ARBA" id="ARBA00023204"/>
    </source>
</evidence>
<protein>
    <submittedName>
        <fullName evidence="9">Uracil-DNA glycosylase</fullName>
    </submittedName>
</protein>
<sequence>MRIPESLAELGKKRMGDRPVEGFVYGGGPENPALMLVGEAPGETEIYDGRPFTGRAGKELMAFLKRLDLTREDVYITSAVRSRPYRWGEKRTRDGQTVKRKYNRPPTAREILAHAPVLDYEIANVKAPVIVTLGNVGLKRLAGADRKISDCHGRLLVQPVLRLGENGQFEWTEKEYRVFPTFHPASIFYNRSLLEKIHSDLNQLQSILSGEQN</sequence>
<dbReference type="RefSeq" id="WP_110521666.1">
    <property type="nucleotide sequence ID" value="NZ_PDOF01000004.1"/>
</dbReference>
<dbReference type="InterPro" id="IPR005122">
    <property type="entry name" value="Uracil-DNA_glycosylase-like"/>
</dbReference>
<keyword evidence="7" id="KW-0234">DNA repair</keyword>
<dbReference type="Gene3D" id="3.40.470.10">
    <property type="entry name" value="Uracil-DNA glycosylase-like domain"/>
    <property type="match status" value="1"/>
</dbReference>
<keyword evidence="2" id="KW-0479">Metal-binding</keyword>
<dbReference type="GO" id="GO:0051539">
    <property type="term" value="F:4 iron, 4 sulfur cluster binding"/>
    <property type="evidence" value="ECO:0007669"/>
    <property type="project" value="UniProtKB-KW"/>
</dbReference>
<gene>
    <name evidence="9" type="ORF">CR205_18595</name>
</gene>
<evidence type="ECO:0000256" key="1">
    <source>
        <dbReference type="ARBA" id="ARBA00022485"/>
    </source>
</evidence>
<reference evidence="9 10" key="1">
    <citation type="submission" date="2017-10" db="EMBL/GenBank/DDBJ databases">
        <title>Bacillus sp. nov., a halophilic bacterium isolated from a Yangshapao Lake.</title>
        <authorList>
            <person name="Wang H."/>
        </authorList>
    </citation>
    <scope>NUCLEOTIDE SEQUENCE [LARGE SCALE GENOMIC DNA]</scope>
    <source>
        <strain evidence="9 10">YSP-3</strain>
    </source>
</reference>
<dbReference type="InterPro" id="IPR036895">
    <property type="entry name" value="Uracil-DNA_glycosylase-like_sf"/>
</dbReference>
<dbReference type="SMART" id="SM00987">
    <property type="entry name" value="UreE_C"/>
    <property type="match status" value="1"/>
</dbReference>
<keyword evidence="3" id="KW-0227">DNA damage</keyword>
<keyword evidence="1" id="KW-0004">4Fe-4S</keyword>
<dbReference type="GO" id="GO:0046872">
    <property type="term" value="F:metal ion binding"/>
    <property type="evidence" value="ECO:0007669"/>
    <property type="project" value="UniProtKB-KW"/>
</dbReference>
<keyword evidence="4" id="KW-0378">Hydrolase</keyword>
<evidence type="ECO:0000259" key="8">
    <source>
        <dbReference type="SMART" id="SM00986"/>
    </source>
</evidence>
<dbReference type="AlphaFoldDB" id="A0A2W0H5U3"/>
<name>A0A2W0H5U3_9BACI</name>
<dbReference type="EMBL" id="PDOF01000004">
    <property type="protein sequence ID" value="PYZ95540.1"/>
    <property type="molecule type" value="Genomic_DNA"/>
</dbReference>
<feature type="domain" description="Uracil-DNA glycosylase-like" evidence="8">
    <location>
        <begin position="25"/>
        <end position="202"/>
    </location>
</feature>
<dbReference type="CDD" id="cd10030">
    <property type="entry name" value="UDG-F4_TTUDGA_SPO1dp_like"/>
    <property type="match status" value="1"/>
</dbReference>
<accession>A0A2W0H5U3</accession>
<dbReference type="Pfam" id="PF03167">
    <property type="entry name" value="UDG"/>
    <property type="match status" value="1"/>
</dbReference>
<evidence type="ECO:0000313" key="9">
    <source>
        <dbReference type="EMBL" id="PYZ95540.1"/>
    </source>
</evidence>
<evidence type="ECO:0000256" key="6">
    <source>
        <dbReference type="ARBA" id="ARBA00023014"/>
    </source>
</evidence>
<dbReference type="InterPro" id="IPR051536">
    <property type="entry name" value="UDG_Type-4/5"/>
</dbReference>
<organism evidence="9 10">
    <name type="scientific">Alteribacter lacisalsi</name>
    <dbReference type="NCBI Taxonomy" id="2045244"/>
    <lineage>
        <taxon>Bacteria</taxon>
        <taxon>Bacillati</taxon>
        <taxon>Bacillota</taxon>
        <taxon>Bacilli</taxon>
        <taxon>Bacillales</taxon>
        <taxon>Bacillaceae</taxon>
        <taxon>Alteribacter</taxon>
    </lineage>
</organism>
<evidence type="ECO:0000256" key="4">
    <source>
        <dbReference type="ARBA" id="ARBA00022801"/>
    </source>
</evidence>
<dbReference type="PANTHER" id="PTHR33693:SF1">
    <property type="entry name" value="TYPE-4 URACIL-DNA GLYCOSYLASE"/>
    <property type="match status" value="1"/>
</dbReference>
<keyword evidence="5" id="KW-0408">Iron</keyword>
<dbReference type="GO" id="GO:0006281">
    <property type="term" value="P:DNA repair"/>
    <property type="evidence" value="ECO:0007669"/>
    <property type="project" value="UniProtKB-KW"/>
</dbReference>
<dbReference type="SMART" id="SM00986">
    <property type="entry name" value="UDG"/>
    <property type="match status" value="1"/>
</dbReference>
<evidence type="ECO:0000256" key="3">
    <source>
        <dbReference type="ARBA" id="ARBA00022763"/>
    </source>
</evidence>
<dbReference type="OrthoDB" id="5290748at2"/>